<dbReference type="OrthoDB" id="9769523at2"/>
<proteinExistence type="inferred from homology"/>
<reference evidence="6" key="1">
    <citation type="submission" date="2018-09" db="EMBL/GenBank/DDBJ databases">
        <authorList>
            <person name="Livingstone P.G."/>
            <person name="Whitworth D.E."/>
        </authorList>
    </citation>
    <scope>NUCLEOTIDE SEQUENCE [LARGE SCALE GENOMIC DNA]</scope>
    <source>
        <strain evidence="6">CA040B</strain>
    </source>
</reference>
<feature type="domain" description="Hydroxymethylglutaryl-coenzyme A synthase C-terminal" evidence="4">
    <location>
        <begin position="289"/>
        <end position="390"/>
    </location>
</feature>
<dbReference type="EMBL" id="RAWG01000107">
    <property type="protein sequence ID" value="RKH41414.1"/>
    <property type="molecule type" value="Genomic_DNA"/>
</dbReference>
<dbReference type="CDD" id="cd00827">
    <property type="entry name" value="init_cond_enzymes"/>
    <property type="match status" value="1"/>
</dbReference>
<organism evidence="5 6">
    <name type="scientific">Corallococcus sicarius</name>
    <dbReference type="NCBI Taxonomy" id="2316726"/>
    <lineage>
        <taxon>Bacteria</taxon>
        <taxon>Pseudomonadati</taxon>
        <taxon>Myxococcota</taxon>
        <taxon>Myxococcia</taxon>
        <taxon>Myxococcales</taxon>
        <taxon>Cystobacterineae</taxon>
        <taxon>Myxococcaceae</taxon>
        <taxon>Corallococcus</taxon>
    </lineage>
</organism>
<dbReference type="GO" id="GO:0004421">
    <property type="term" value="F:hydroxymethylglutaryl-CoA synthase activity"/>
    <property type="evidence" value="ECO:0007669"/>
    <property type="project" value="InterPro"/>
</dbReference>
<gene>
    <name evidence="5" type="ORF">D7X12_18295</name>
</gene>
<feature type="domain" description="Hydroxymethylglutaryl-coenzyme A synthase N-terminal" evidence="3">
    <location>
        <begin position="3"/>
        <end position="169"/>
    </location>
</feature>
<evidence type="ECO:0000256" key="1">
    <source>
        <dbReference type="ARBA" id="ARBA00007061"/>
    </source>
</evidence>
<dbReference type="InterPro" id="IPR013528">
    <property type="entry name" value="HMG_CoA_synth_N"/>
</dbReference>
<dbReference type="Gene3D" id="3.40.47.10">
    <property type="match status" value="2"/>
</dbReference>
<evidence type="ECO:0000259" key="3">
    <source>
        <dbReference type="Pfam" id="PF01154"/>
    </source>
</evidence>
<keyword evidence="6" id="KW-1185">Reference proteome</keyword>
<dbReference type="PANTHER" id="PTHR43323:SF2">
    <property type="entry name" value="HYDROXYMETHYLGLUTARYL-COA SYNTHASE"/>
    <property type="match status" value="1"/>
</dbReference>
<comment type="caution">
    <text evidence="5">The sequence shown here is derived from an EMBL/GenBank/DDBJ whole genome shotgun (WGS) entry which is preliminary data.</text>
</comment>
<dbReference type="RefSeq" id="WP_120626555.1">
    <property type="nucleotide sequence ID" value="NZ_RAWG01000107.1"/>
</dbReference>
<dbReference type="AlphaFoldDB" id="A0A3A8NPR6"/>
<name>A0A3A8NPR6_9BACT</name>
<feature type="domain" description="Hydroxymethylglutaryl-coenzyme A synthase C-terminal" evidence="4">
    <location>
        <begin position="176"/>
        <end position="270"/>
    </location>
</feature>
<comment type="similarity">
    <text evidence="1">Belongs to the thiolase-like superfamily. HMG-CoA synthase family.</text>
</comment>
<evidence type="ECO:0000259" key="4">
    <source>
        <dbReference type="Pfam" id="PF08540"/>
    </source>
</evidence>
<dbReference type="PANTHER" id="PTHR43323">
    <property type="entry name" value="3-HYDROXY-3-METHYLGLUTARYL COENZYME A SYNTHASE"/>
    <property type="match status" value="1"/>
</dbReference>
<evidence type="ECO:0000256" key="2">
    <source>
        <dbReference type="ARBA" id="ARBA00022679"/>
    </source>
</evidence>
<dbReference type="InterPro" id="IPR016039">
    <property type="entry name" value="Thiolase-like"/>
</dbReference>
<dbReference type="Pfam" id="PF01154">
    <property type="entry name" value="HMG_CoA_synt_N"/>
    <property type="match status" value="1"/>
</dbReference>
<evidence type="ECO:0000313" key="6">
    <source>
        <dbReference type="Proteomes" id="UP000273405"/>
    </source>
</evidence>
<keyword evidence="2" id="KW-0808">Transferase</keyword>
<dbReference type="InterPro" id="IPR013746">
    <property type="entry name" value="HMG_CoA_synt_C_dom"/>
</dbReference>
<evidence type="ECO:0000313" key="5">
    <source>
        <dbReference type="EMBL" id="RKH41414.1"/>
    </source>
</evidence>
<accession>A0A3A8NPR6</accession>
<dbReference type="GO" id="GO:0006084">
    <property type="term" value="P:acetyl-CoA metabolic process"/>
    <property type="evidence" value="ECO:0007669"/>
    <property type="project" value="InterPro"/>
</dbReference>
<sequence length="417" mass="44491">MKKRVGIEALAVAVPRRYVDIEDLARARGVDPAKFTAGLGAKEMAINDPGEDSVSLAATAAARLIKQQGVDTSKVGMLVVGTETGVDHSKPIASHVHGLLKLPRSMRTFDSQHACYGGTAGLMAAVEWIASGAGAGRTALVVCTDIARYGLKTAGEPTQGGGAVALLVSETPDLLAMDVGLNGVCTSDVYDFWRPVGRREALVDGHYSITCYLDAMAGAYRGWRERAMEQGLVRWDSKLPSEQLARILYHVPFCKMARKAHAQVRLCDLEDAAGPGSVPAEARDEAAKSQASYDAQVAKSLGLNARVGNVYTASLYLALAGQLHAEGAALANQRVGLLSYGSGCCAEFYSGVVGEKAAERMARADLDTVLAKRERVSVEEYERLMNLPYDAPEAIAPEPGTFRLAEIHEHRRKYAGA</sequence>
<dbReference type="Proteomes" id="UP000273405">
    <property type="component" value="Unassembled WGS sequence"/>
</dbReference>
<dbReference type="SUPFAM" id="SSF53901">
    <property type="entry name" value="Thiolase-like"/>
    <property type="match status" value="2"/>
</dbReference>
<protein>
    <submittedName>
        <fullName evidence="5">Hydroxymethylglutaryl-CoA synthase family protein</fullName>
    </submittedName>
</protein>
<dbReference type="Pfam" id="PF08540">
    <property type="entry name" value="HMG_CoA_synt_C"/>
    <property type="match status" value="2"/>
</dbReference>